<keyword evidence="3" id="KW-0496">Mitochondrion</keyword>
<dbReference type="GO" id="GO:0005739">
    <property type="term" value="C:mitochondrion"/>
    <property type="evidence" value="ECO:0007669"/>
    <property type="project" value="UniProtKB-SubCell"/>
</dbReference>
<dbReference type="InterPro" id="IPR011993">
    <property type="entry name" value="PH-like_dom_sf"/>
</dbReference>
<keyword evidence="9" id="KW-1185">Reference proteome</keyword>
<reference evidence="8 9" key="2">
    <citation type="submission" date="2016-08" db="EMBL/GenBank/DDBJ databases">
        <title>Pervasive Adenine N6-methylation of Active Genes in Fungi.</title>
        <authorList>
            <consortium name="DOE Joint Genome Institute"/>
            <person name="Mondo S.J."/>
            <person name="Dannebaum R.O."/>
            <person name="Kuo R.C."/>
            <person name="Labutti K."/>
            <person name="Haridas S."/>
            <person name="Kuo A."/>
            <person name="Salamov A."/>
            <person name="Ahrendt S.R."/>
            <person name="Lipzen A."/>
            <person name="Sullivan W."/>
            <person name="Andreopoulos W.B."/>
            <person name="Clum A."/>
            <person name="Lindquist E."/>
            <person name="Daum C."/>
            <person name="Ramamoorthy G.K."/>
            <person name="Gryganskyi A."/>
            <person name="Culley D."/>
            <person name="Magnuson J.K."/>
            <person name="James T.Y."/>
            <person name="O'Malley M.A."/>
            <person name="Stajich J.E."/>
            <person name="Spatafora J.W."/>
            <person name="Visel A."/>
            <person name="Grigoriev I.V."/>
        </authorList>
    </citation>
    <scope>NUCLEOTIDE SEQUENCE [LARGE SCALE GENOMIC DNA]</scope>
    <source>
        <strain evidence="8 9">S4</strain>
    </source>
</reference>
<dbReference type="InterPro" id="IPR000219">
    <property type="entry name" value="DH_dom"/>
</dbReference>
<evidence type="ECO:0000256" key="5">
    <source>
        <dbReference type="SAM" id="MobiDB-lite"/>
    </source>
</evidence>
<comment type="caution">
    <text evidence="8">The sequence shown here is derived from an EMBL/GenBank/DDBJ whole genome shotgun (WGS) entry which is preliminary data.</text>
</comment>
<feature type="region of interest" description="Disordered" evidence="5">
    <location>
        <begin position="83"/>
        <end position="112"/>
    </location>
</feature>
<dbReference type="Gene3D" id="2.30.29.30">
    <property type="entry name" value="Pleckstrin-homology domain (PH domain)/Phosphotyrosine-binding domain (PTB)"/>
    <property type="match status" value="1"/>
</dbReference>
<dbReference type="SUPFAM" id="SSF48065">
    <property type="entry name" value="DBL homology domain (DH-domain)"/>
    <property type="match status" value="1"/>
</dbReference>
<dbReference type="OrthoDB" id="26679at2759"/>
<reference evidence="8 9" key="1">
    <citation type="submission" date="2016-08" db="EMBL/GenBank/DDBJ databases">
        <title>A Parts List for Fungal Cellulosomes Revealed by Comparative Genomics.</title>
        <authorList>
            <consortium name="DOE Joint Genome Institute"/>
            <person name="Haitjema C.H."/>
            <person name="Gilmore S.P."/>
            <person name="Henske J.K."/>
            <person name="Solomon K.V."/>
            <person name="De Groot R."/>
            <person name="Kuo A."/>
            <person name="Mondo S.J."/>
            <person name="Salamov A.A."/>
            <person name="Labutti K."/>
            <person name="Zhao Z."/>
            <person name="Chiniquy J."/>
            <person name="Barry K."/>
            <person name="Brewer H.M."/>
            <person name="Purvine S.O."/>
            <person name="Wright A.T."/>
            <person name="Boxma B."/>
            <person name="Van Alen T."/>
            <person name="Hackstein J.H."/>
            <person name="Baker S.E."/>
            <person name="Grigoriev I.V."/>
            <person name="O'Malley M.A."/>
        </authorList>
    </citation>
    <scope>NUCLEOTIDE SEQUENCE [LARGE SCALE GENOMIC DNA]</scope>
    <source>
        <strain evidence="8 9">S4</strain>
    </source>
</reference>
<feature type="compositionally biased region" description="Basic and acidic residues" evidence="5">
    <location>
        <begin position="42"/>
        <end position="66"/>
    </location>
</feature>
<dbReference type="GO" id="GO:0005085">
    <property type="term" value="F:guanyl-nucleotide exchange factor activity"/>
    <property type="evidence" value="ECO:0007669"/>
    <property type="project" value="InterPro"/>
</dbReference>
<comment type="subcellular location">
    <subcellularLocation>
        <location evidence="1">Mitochondrion</location>
    </subcellularLocation>
</comment>
<dbReference type="PROSITE" id="PS50010">
    <property type="entry name" value="DH_2"/>
    <property type="match status" value="1"/>
</dbReference>
<dbReference type="Proteomes" id="UP000193944">
    <property type="component" value="Unassembled WGS sequence"/>
</dbReference>
<evidence type="ECO:0000259" key="6">
    <source>
        <dbReference type="PROSITE" id="PS50010"/>
    </source>
</evidence>
<dbReference type="Gene3D" id="1.20.900.10">
    <property type="entry name" value="Dbl homology (DH) domain"/>
    <property type="match status" value="1"/>
</dbReference>
<dbReference type="PROSITE" id="PS51886">
    <property type="entry name" value="TLDC"/>
    <property type="match status" value="1"/>
</dbReference>
<dbReference type="EMBL" id="MCFG01000287">
    <property type="protein sequence ID" value="ORX76640.1"/>
    <property type="molecule type" value="Genomic_DNA"/>
</dbReference>
<dbReference type="Pfam" id="PF00621">
    <property type="entry name" value="RhoGEF"/>
    <property type="match status" value="1"/>
</dbReference>
<dbReference type="SMART" id="SM00325">
    <property type="entry name" value="RhoGEF"/>
    <property type="match status" value="1"/>
</dbReference>
<feature type="domain" description="DH" evidence="6">
    <location>
        <begin position="126"/>
        <end position="316"/>
    </location>
</feature>
<feature type="region of interest" description="Disordered" evidence="5">
    <location>
        <begin position="17"/>
        <end position="66"/>
    </location>
</feature>
<feature type="domain" description="TLDc" evidence="7">
    <location>
        <begin position="530"/>
        <end position="766"/>
    </location>
</feature>
<dbReference type="PANTHER" id="PTHR23354:SF62">
    <property type="entry name" value="MUSTARD, ISOFORM V"/>
    <property type="match status" value="1"/>
</dbReference>
<evidence type="ECO:0000256" key="1">
    <source>
        <dbReference type="ARBA" id="ARBA00004173"/>
    </source>
</evidence>
<organism evidence="8 9">
    <name type="scientific">Anaeromyces robustus</name>
    <dbReference type="NCBI Taxonomy" id="1754192"/>
    <lineage>
        <taxon>Eukaryota</taxon>
        <taxon>Fungi</taxon>
        <taxon>Fungi incertae sedis</taxon>
        <taxon>Chytridiomycota</taxon>
        <taxon>Chytridiomycota incertae sedis</taxon>
        <taxon>Neocallimastigomycetes</taxon>
        <taxon>Neocallimastigales</taxon>
        <taxon>Neocallimastigaceae</taxon>
        <taxon>Anaeromyces</taxon>
    </lineage>
</organism>
<proteinExistence type="inferred from homology"/>
<dbReference type="SMART" id="SM00584">
    <property type="entry name" value="TLDc"/>
    <property type="match status" value="1"/>
</dbReference>
<dbReference type="AlphaFoldDB" id="A0A1Y1WSW8"/>
<evidence type="ECO:0000259" key="7">
    <source>
        <dbReference type="PROSITE" id="PS51886"/>
    </source>
</evidence>
<feature type="compositionally biased region" description="Basic and acidic residues" evidence="5">
    <location>
        <begin position="17"/>
        <end position="32"/>
    </location>
</feature>
<gene>
    <name evidence="8" type="ORF">BCR32DRAFT_248589</name>
</gene>
<evidence type="ECO:0000256" key="4">
    <source>
        <dbReference type="ARBA" id="ARBA00040604"/>
    </source>
</evidence>
<dbReference type="Pfam" id="PF07534">
    <property type="entry name" value="TLD"/>
    <property type="match status" value="2"/>
</dbReference>
<name>A0A1Y1WSW8_9FUNG</name>
<accession>A0A1Y1WSW8</accession>
<sequence length="788" mass="91822">MKGIKGFRKERKVQFDFLKDTKNKNKSKDTDSQLKNINKSSKLKDIKENPRPSETKEESKIPKGLKTNERLKISDILKDEELLVENEETGENKTNEEQKSEETIKEKETTEATSALEDDVNARIEKKKELYKTLYEKEYEYADVLVKMLNSLRKPLIDETKSENPTITSSQIETLFDGFDDILNLSWSLCGELKMVYNLYKQLKPVNIGNVFLNRADEFDAYFKYSTRYSTANEVLRDLNSNIRFRKYQYELLKSTPLLQGDDYREVLRLPIYHVHRYNTILKELLNNTPKYDPSYEMLEDSYDYINELYLELKESLKKERKVDEILEIRKNIVDCPRSIVKPGRYLYRDFSNLIELPSQKPFRVIIFSDILLLAKWDRKQRRFVFSRMINYKALKVIDNVSKTDSTLFSLLLLNPFSKKNFDIPQANNNRFAPGNNVSPIKGANQQRGDSFSRAFSRLFSWSFNQNITRIDLKAPSEEVQQQIVEIINKRISELHPPPFELLWPDPNDIYDVDVVKGIRNPVPADQKEIILDSYICNHLYRSFPKRLRIKRSLTLLYSLQNHGSSLNTFYERSNAGYGTAQVLVIKDSNDNIFGCFTAEPFKMHNGFYGTGESFLFKVKKPNTPSNVGRRKNFGINRITNTNTINTTITPSIPTTSAATREVGAIRNRFRTKKIKEVTTPSTSNDNNEEPKHGDVKVFPWAKTNYLFINSTNEYVAVGSGQGKFGIWCDNQFQNGQSYPTETYHNECLSGSESFNIVNVELWTFTSQIEREFRKKRQSRFPTKFQKK</sequence>
<evidence type="ECO:0000313" key="8">
    <source>
        <dbReference type="EMBL" id="ORX76640.1"/>
    </source>
</evidence>
<dbReference type="InterPro" id="IPR035899">
    <property type="entry name" value="DBL_dom_sf"/>
</dbReference>
<feature type="compositionally biased region" description="Basic and acidic residues" evidence="5">
    <location>
        <begin position="90"/>
        <end position="110"/>
    </location>
</feature>
<protein>
    <recommendedName>
        <fullName evidence="4">Oxidation resistance protein 1</fullName>
    </recommendedName>
</protein>
<evidence type="ECO:0000256" key="3">
    <source>
        <dbReference type="ARBA" id="ARBA00023128"/>
    </source>
</evidence>
<evidence type="ECO:0000256" key="2">
    <source>
        <dbReference type="ARBA" id="ARBA00009540"/>
    </source>
</evidence>
<dbReference type="PANTHER" id="PTHR23354">
    <property type="entry name" value="NUCLEOLAR PROTEIN 7/ESTROGEN RECEPTOR COACTIVATOR-RELATED"/>
    <property type="match status" value="1"/>
</dbReference>
<evidence type="ECO:0000313" key="9">
    <source>
        <dbReference type="Proteomes" id="UP000193944"/>
    </source>
</evidence>
<comment type="similarity">
    <text evidence="2">Belongs to the OXR1 family.</text>
</comment>
<dbReference type="InterPro" id="IPR006571">
    <property type="entry name" value="TLDc_dom"/>
</dbReference>